<evidence type="ECO:0000256" key="3">
    <source>
        <dbReference type="ARBA" id="ARBA00010886"/>
    </source>
</evidence>
<evidence type="ECO:0000256" key="4">
    <source>
        <dbReference type="ARBA" id="ARBA00022679"/>
    </source>
</evidence>
<evidence type="ECO:0000256" key="6">
    <source>
        <dbReference type="ARBA" id="ARBA00022777"/>
    </source>
</evidence>
<dbReference type="PANTHER" id="PTHR43289:SF6">
    <property type="entry name" value="SERINE_THREONINE-PROTEIN KINASE NEKL-3"/>
    <property type="match status" value="1"/>
</dbReference>
<comment type="subcellular location">
    <subcellularLocation>
        <location evidence="1">Cytoplasm</location>
        <location evidence="1">Cytoskeleton</location>
        <location evidence="1">Microtubule organizing center</location>
        <location evidence="1">Centrosome</location>
    </subcellularLocation>
    <subcellularLocation>
        <location evidence="2">Cytoplasm</location>
        <location evidence="2">Cytoskeleton</location>
        <location evidence="2">Spindle pole</location>
    </subcellularLocation>
</comment>
<feature type="region of interest" description="Disordered" evidence="9">
    <location>
        <begin position="344"/>
        <end position="380"/>
    </location>
</feature>
<proteinExistence type="inferred from homology"/>
<dbReference type="GO" id="GO:0000922">
    <property type="term" value="C:spindle pole"/>
    <property type="evidence" value="ECO:0007669"/>
    <property type="project" value="UniProtKB-SubCell"/>
</dbReference>
<feature type="region of interest" description="Disordered" evidence="9">
    <location>
        <begin position="654"/>
        <end position="761"/>
    </location>
</feature>
<evidence type="ECO:0000256" key="2">
    <source>
        <dbReference type="ARBA" id="ARBA00004647"/>
    </source>
</evidence>
<dbReference type="InterPro" id="IPR001245">
    <property type="entry name" value="Ser-Thr/Tyr_kinase_cat_dom"/>
</dbReference>
<gene>
    <name evidence="12" type="ORF">AKJ09_08345</name>
</gene>
<dbReference type="KEGG" id="llu:AKJ09_08345"/>
<evidence type="ECO:0000313" key="13">
    <source>
        <dbReference type="Proteomes" id="UP000064967"/>
    </source>
</evidence>
<keyword evidence="8" id="KW-0206">Cytoskeleton</keyword>
<evidence type="ECO:0000256" key="8">
    <source>
        <dbReference type="ARBA" id="ARBA00023212"/>
    </source>
</evidence>
<dbReference type="SUPFAM" id="SSF56112">
    <property type="entry name" value="Protein kinase-like (PK-like)"/>
    <property type="match status" value="1"/>
</dbReference>
<dbReference type="PANTHER" id="PTHR43289">
    <property type="entry name" value="MITOGEN-ACTIVATED PROTEIN KINASE KINASE KINASE 20-RELATED"/>
    <property type="match status" value="1"/>
</dbReference>
<keyword evidence="5" id="KW-0547">Nucleotide-binding</keyword>
<name>A0A0K1Q7P0_9BACT</name>
<keyword evidence="7" id="KW-0067">ATP-binding</keyword>
<keyword evidence="10" id="KW-1133">Transmembrane helix</keyword>
<keyword evidence="13" id="KW-1185">Reference proteome</keyword>
<dbReference type="Gene3D" id="1.10.510.10">
    <property type="entry name" value="Transferase(Phosphotransferase) domain 1"/>
    <property type="match status" value="1"/>
</dbReference>
<feature type="region of interest" description="Disordered" evidence="9">
    <location>
        <begin position="589"/>
        <end position="620"/>
    </location>
</feature>
<dbReference type="EMBL" id="CP012333">
    <property type="protein sequence ID" value="AKV01682.1"/>
    <property type="molecule type" value="Genomic_DNA"/>
</dbReference>
<keyword evidence="4" id="KW-0808">Transferase</keyword>
<reference evidence="12 13" key="1">
    <citation type="submission" date="2015-08" db="EMBL/GenBank/DDBJ databases">
        <authorList>
            <person name="Babu N.S."/>
            <person name="Beckwith C.J."/>
            <person name="Beseler K.G."/>
            <person name="Brison A."/>
            <person name="Carone J.V."/>
            <person name="Caskin T.P."/>
            <person name="Diamond M."/>
            <person name="Durham M.E."/>
            <person name="Foxe J.M."/>
            <person name="Go M."/>
            <person name="Henderson B.A."/>
            <person name="Jones I.B."/>
            <person name="McGettigan J.A."/>
            <person name="Micheletti S.J."/>
            <person name="Nasrallah M.E."/>
            <person name="Ortiz D."/>
            <person name="Piller C.R."/>
            <person name="Privatt S.R."/>
            <person name="Schneider S.L."/>
            <person name="Sharp S."/>
            <person name="Smith T.C."/>
            <person name="Stanton J.D."/>
            <person name="Ullery H.E."/>
            <person name="Wilson R.J."/>
            <person name="Serrano M.G."/>
            <person name="Buck G."/>
            <person name="Lee V."/>
            <person name="Wang Y."/>
            <person name="Carvalho R."/>
            <person name="Voegtly L."/>
            <person name="Shi R."/>
            <person name="Duckworth R."/>
            <person name="Johnson A."/>
            <person name="Loviza R."/>
            <person name="Walstead R."/>
            <person name="Shah Z."/>
            <person name="Kiflezghi M."/>
            <person name="Wade K."/>
            <person name="Ball S.L."/>
            <person name="Bradley K.W."/>
            <person name="Asai D.J."/>
            <person name="Bowman C.A."/>
            <person name="Russell D.A."/>
            <person name="Pope W.H."/>
            <person name="Jacobs-Sera D."/>
            <person name="Hendrix R.W."/>
            <person name="Hatfull G.F."/>
        </authorList>
    </citation>
    <scope>NUCLEOTIDE SEQUENCE [LARGE SCALE GENOMIC DNA]</scope>
    <source>
        <strain evidence="12 13">DSM 27648</strain>
    </source>
</reference>
<dbReference type="GO" id="GO:0005813">
    <property type="term" value="C:centrosome"/>
    <property type="evidence" value="ECO:0007669"/>
    <property type="project" value="UniProtKB-SubCell"/>
</dbReference>
<feature type="region of interest" description="Disordered" evidence="9">
    <location>
        <begin position="396"/>
        <end position="425"/>
    </location>
</feature>
<organism evidence="12 13">
    <name type="scientific">Labilithrix luteola</name>
    <dbReference type="NCBI Taxonomy" id="1391654"/>
    <lineage>
        <taxon>Bacteria</taxon>
        <taxon>Pseudomonadati</taxon>
        <taxon>Myxococcota</taxon>
        <taxon>Polyangia</taxon>
        <taxon>Polyangiales</taxon>
        <taxon>Labilitrichaceae</taxon>
        <taxon>Labilithrix</taxon>
    </lineage>
</organism>
<dbReference type="PROSITE" id="PS50011">
    <property type="entry name" value="PROTEIN_KINASE_DOM"/>
    <property type="match status" value="1"/>
</dbReference>
<feature type="compositionally biased region" description="Low complexity" evidence="9">
    <location>
        <begin position="467"/>
        <end position="483"/>
    </location>
</feature>
<dbReference type="InterPro" id="IPR011009">
    <property type="entry name" value="Kinase-like_dom_sf"/>
</dbReference>
<feature type="compositionally biased region" description="Polar residues" evidence="9">
    <location>
        <begin position="654"/>
        <end position="663"/>
    </location>
</feature>
<keyword evidence="10" id="KW-0812">Transmembrane</keyword>
<evidence type="ECO:0000256" key="9">
    <source>
        <dbReference type="SAM" id="MobiDB-lite"/>
    </source>
</evidence>
<evidence type="ECO:0000256" key="7">
    <source>
        <dbReference type="ARBA" id="ARBA00022840"/>
    </source>
</evidence>
<dbReference type="GO" id="GO:0004674">
    <property type="term" value="F:protein serine/threonine kinase activity"/>
    <property type="evidence" value="ECO:0007669"/>
    <property type="project" value="TreeGrafter"/>
</dbReference>
<feature type="region of interest" description="Disordered" evidence="9">
    <location>
        <begin position="456"/>
        <end position="483"/>
    </location>
</feature>
<dbReference type="AlphaFoldDB" id="A0A0K1Q7P0"/>
<sequence length="761" mass="78721">MLRKLGQRAFHTFAAIREPHELVVVQRFVKEPIARANIDDGATALSAEALALMLRDARCLAKHWHPNIARIRHVDLIDGELFLASDLVDGTTLEDLFRAGKEANAKAKPNAKVDGPPLALPILVRVLVDVLTGLSALHGLRDGINAPLGTMHGALCPANVVVGRDGVARLLNPMRPRPVRVEMGSEALGYAAPESLDAPGTSDQRADVYSVGVVLWEALTGKRLYDETDPVRVLQRQRGDDLEEPNLAETPDFAGLANVAMRAISFDPALRYKNASEMASDLRRAAGSRIASGSAVAGAVVELTGDRLRARRTDLDPATSGMRRKASERAIVAIRANKTPTTSSAVITSIPIPGPDDWESPPATAREAPPSVPGDRPTVAMPEPSVAVLANAVAEVERPAREPAWAKPSAGYTTDAAPTDPSELTPGSMTDAPPAIIAPAASVPEIPRTAPIAPPVTRASPVPKPAPTVAKPAPAPARPIAKPAVPKPIAKPAVPSREPILPAPAPALDASAEADVVEAELAVEELPGPRGSAPVVVVELAPTPTTPSRSVPPQTMALVSPLTPHVPAPPQPPAPDFVAMPARWGTPSSELSVPVGRETNTPSSHPAGAVGFERTTPSITGVHTPSRRMFRVAIAIAAVAIGVAAVAFFMTSSKTSPVETASKPTPPTSSHPGTQPNATSAPEPSAAVTAPATTAISPPTPVTTATTVDTSSNGSNGTEPPATNKAPATPVVAPAASAPAPTQPTRAPSKPKKSVYDPLGI</sequence>
<feature type="domain" description="Protein kinase" evidence="11">
    <location>
        <begin position="1"/>
        <end position="283"/>
    </location>
</feature>
<feature type="compositionally biased region" description="Low complexity" evidence="9">
    <location>
        <begin position="678"/>
        <end position="748"/>
    </location>
</feature>
<dbReference type="Pfam" id="PF07714">
    <property type="entry name" value="PK_Tyr_Ser-Thr"/>
    <property type="match status" value="1"/>
</dbReference>
<evidence type="ECO:0000256" key="10">
    <source>
        <dbReference type="SAM" id="Phobius"/>
    </source>
</evidence>
<accession>A0A0K1Q7P0</accession>
<dbReference type="STRING" id="1391654.AKJ09_08345"/>
<keyword evidence="6" id="KW-0418">Kinase</keyword>
<evidence type="ECO:0000259" key="11">
    <source>
        <dbReference type="PROSITE" id="PS50011"/>
    </source>
</evidence>
<dbReference type="Proteomes" id="UP000064967">
    <property type="component" value="Chromosome"/>
</dbReference>
<evidence type="ECO:0000256" key="5">
    <source>
        <dbReference type="ARBA" id="ARBA00022741"/>
    </source>
</evidence>
<dbReference type="InterPro" id="IPR000719">
    <property type="entry name" value="Prot_kinase_dom"/>
</dbReference>
<protein>
    <recommendedName>
        <fullName evidence="11">Protein kinase domain-containing protein</fullName>
    </recommendedName>
</protein>
<evidence type="ECO:0000313" key="12">
    <source>
        <dbReference type="EMBL" id="AKV01682.1"/>
    </source>
</evidence>
<comment type="similarity">
    <text evidence="3">Belongs to the protein kinase superfamily. NEK Ser/Thr protein kinase family. NIMA subfamily.</text>
</comment>
<evidence type="ECO:0000256" key="1">
    <source>
        <dbReference type="ARBA" id="ARBA00004300"/>
    </source>
</evidence>
<keyword evidence="10" id="KW-0472">Membrane</keyword>
<keyword evidence="8" id="KW-0963">Cytoplasm</keyword>
<dbReference type="GO" id="GO:0005524">
    <property type="term" value="F:ATP binding"/>
    <property type="evidence" value="ECO:0007669"/>
    <property type="project" value="UniProtKB-KW"/>
</dbReference>
<feature type="transmembrane region" description="Helical" evidence="10">
    <location>
        <begin position="632"/>
        <end position="650"/>
    </location>
</feature>